<dbReference type="EMBL" id="JEMB01003083">
    <property type="protein sequence ID" value="KYF75855.1"/>
    <property type="molecule type" value="Genomic_DNA"/>
</dbReference>
<sequence length="242" mass="25880">MKLTTATGLKSEIHVPIITPPAVWTPLEKPLAECVVALCTAGGVHLKSQRPFVLSGDHTFREIPSTTPASELMVSHGGFDNSDVNRDINAMFPIDRLRELEAEGFVGKVAPTLVGFMGGGGDVDRFRDESGPAIAKILKDEGVDVAVFTGGCGTCHRSAVVVQRAVETAGMSTIIIAALPPIARQQGAPRITVPRVPIGSNAGEPRNVAMQTAILKDTLRAVEEMTHFGQMKALPYEYRRNV</sequence>
<reference evidence="2 3" key="1">
    <citation type="submission" date="2014-02" db="EMBL/GenBank/DDBJ databases">
        <title>The small core and large imbalanced accessory genome model reveals a collaborative survival strategy of Sorangium cellulosum strains in nature.</title>
        <authorList>
            <person name="Han K."/>
            <person name="Peng R."/>
            <person name="Blom J."/>
            <person name="Li Y.-Z."/>
        </authorList>
    </citation>
    <scope>NUCLEOTIDE SEQUENCE [LARGE SCALE GENOMIC DNA]</scope>
    <source>
        <strain evidence="2 3">So0011-07</strain>
    </source>
</reference>
<evidence type="ECO:0000313" key="3">
    <source>
        <dbReference type="Proteomes" id="UP000075635"/>
    </source>
</evidence>
<protein>
    <submittedName>
        <fullName evidence="2">D-proline reductase (Dithiol) protein PrdB</fullName>
    </submittedName>
</protein>
<gene>
    <name evidence="2" type="ORF">BE17_23625</name>
</gene>
<keyword evidence="1" id="KW-0560">Oxidoreductase</keyword>
<evidence type="ECO:0000256" key="1">
    <source>
        <dbReference type="ARBA" id="ARBA00023002"/>
    </source>
</evidence>
<evidence type="ECO:0000313" key="2">
    <source>
        <dbReference type="EMBL" id="KYF75855.1"/>
    </source>
</evidence>
<organism evidence="2 3">
    <name type="scientific">Sorangium cellulosum</name>
    <name type="common">Polyangium cellulosum</name>
    <dbReference type="NCBI Taxonomy" id="56"/>
    <lineage>
        <taxon>Bacteria</taxon>
        <taxon>Pseudomonadati</taxon>
        <taxon>Myxococcota</taxon>
        <taxon>Polyangia</taxon>
        <taxon>Polyangiales</taxon>
        <taxon>Polyangiaceae</taxon>
        <taxon>Sorangium</taxon>
    </lineage>
</organism>
<dbReference type="GO" id="GO:0050002">
    <property type="term" value="F:D-proline reductase activity"/>
    <property type="evidence" value="ECO:0007669"/>
    <property type="project" value="InterPro"/>
</dbReference>
<accession>A0A150R6M3</accession>
<dbReference type="NCBIfam" id="TIGR04483">
    <property type="entry name" value="D_pro_red_PrdB"/>
    <property type="match status" value="1"/>
</dbReference>
<dbReference type="NCBIfam" id="TIGR01918">
    <property type="entry name" value="various_sel_PB"/>
    <property type="match status" value="1"/>
</dbReference>
<name>A0A150R6M3_SORCE</name>
<dbReference type="InterPro" id="IPR010187">
    <property type="entry name" value="Various_sel_PB"/>
</dbReference>
<comment type="caution">
    <text evidence="2">The sequence shown here is derived from an EMBL/GenBank/DDBJ whole genome shotgun (WGS) entry which is preliminary data.</text>
</comment>
<dbReference type="Proteomes" id="UP000075635">
    <property type="component" value="Unassembled WGS sequence"/>
</dbReference>
<dbReference type="InterPro" id="IPR022787">
    <property type="entry name" value="D_pro_red_PrdB"/>
</dbReference>
<proteinExistence type="predicted"/>
<dbReference type="Pfam" id="PF07355">
    <property type="entry name" value="GRDB"/>
    <property type="match status" value="1"/>
</dbReference>
<dbReference type="AlphaFoldDB" id="A0A150R6M3"/>